<comment type="caution">
    <text evidence="9">Lacks conserved residue(s) required for the propagation of feature annotation.</text>
</comment>
<organism evidence="13 14">
    <name type="scientific">Metarhizium anisopliae BRIP 53293</name>
    <dbReference type="NCBI Taxonomy" id="1291518"/>
    <lineage>
        <taxon>Eukaryota</taxon>
        <taxon>Fungi</taxon>
        <taxon>Dikarya</taxon>
        <taxon>Ascomycota</taxon>
        <taxon>Pezizomycotina</taxon>
        <taxon>Sordariomycetes</taxon>
        <taxon>Hypocreomycetidae</taxon>
        <taxon>Hypocreales</taxon>
        <taxon>Clavicipitaceae</taxon>
        <taxon>Metarhizium</taxon>
    </lineage>
</organism>
<feature type="domain" description="CFEM" evidence="12">
    <location>
        <begin position="41"/>
        <end position="160"/>
    </location>
</feature>
<keyword evidence="9" id="KW-0349">Heme</keyword>
<dbReference type="PROSITE" id="PS52012">
    <property type="entry name" value="CFEM"/>
    <property type="match status" value="1"/>
</dbReference>
<dbReference type="Proteomes" id="UP000054544">
    <property type="component" value="Unassembled WGS sequence"/>
</dbReference>
<evidence type="ECO:0000256" key="1">
    <source>
        <dbReference type="ARBA" id="ARBA00004589"/>
    </source>
</evidence>
<keyword evidence="8" id="KW-0449">Lipoprotein</keyword>
<dbReference type="GO" id="GO:0046872">
    <property type="term" value="F:metal ion binding"/>
    <property type="evidence" value="ECO:0007669"/>
    <property type="project" value="UniProtKB-UniRule"/>
</dbReference>
<proteinExistence type="inferred from homology"/>
<keyword evidence="9" id="KW-0408">Iron</keyword>
<dbReference type="Pfam" id="PF05730">
    <property type="entry name" value="CFEM"/>
    <property type="match status" value="1"/>
</dbReference>
<dbReference type="GO" id="GO:0005576">
    <property type="term" value="C:extracellular region"/>
    <property type="evidence" value="ECO:0007669"/>
    <property type="project" value="UniProtKB-SubCell"/>
</dbReference>
<dbReference type="InterPro" id="IPR008427">
    <property type="entry name" value="Extracellular_membr_CFEM_dom"/>
</dbReference>
<feature type="transmembrane region" description="Helical" evidence="11">
    <location>
        <begin position="233"/>
        <end position="255"/>
    </location>
</feature>
<sequence>MLAIGTYIGLLTPLLSVPGLSPEQDSRYSFCRRSYSDRRTMKNSIIISLAALGSLAAAASEAPCLSLTTAFPSCVLSCAQEAASKAGCTNTADLACQCNPESSSAIQGLALGCAAACSATDLPAGISAGRALCSCVASHAAATTSGTGTETGTETTGTETTGTETTATGTPHTGALTSEITKTKTSTGTKTGSASETTTTTGTQTETSTTTEATTSGATTTSPTTATPTTTTAGAGIFQVSFAVVAGAILVAAVAL</sequence>
<keyword evidence="4" id="KW-0964">Secreted</keyword>
<accession>A0A0D9NX20</accession>
<evidence type="ECO:0000313" key="14">
    <source>
        <dbReference type="Proteomes" id="UP000054544"/>
    </source>
</evidence>
<keyword evidence="5" id="KW-0325">Glycoprotein</keyword>
<evidence type="ECO:0000256" key="5">
    <source>
        <dbReference type="ARBA" id="ARBA00022622"/>
    </source>
</evidence>
<dbReference type="OrthoDB" id="4961608at2759"/>
<keyword evidence="6" id="KW-0732">Signal</keyword>
<evidence type="ECO:0000259" key="12">
    <source>
        <dbReference type="PROSITE" id="PS52012"/>
    </source>
</evidence>
<keyword evidence="11" id="KW-1133">Transmembrane helix</keyword>
<evidence type="ECO:0000313" key="13">
    <source>
        <dbReference type="EMBL" id="KJK78554.1"/>
    </source>
</evidence>
<keyword evidence="11" id="KW-0472">Membrane</keyword>
<feature type="compositionally biased region" description="Low complexity" evidence="10">
    <location>
        <begin position="183"/>
        <end position="227"/>
    </location>
</feature>
<feature type="binding site" description="axial binding residue" evidence="9">
    <location>
        <position position="93"/>
    </location>
    <ligand>
        <name>heme</name>
        <dbReference type="ChEBI" id="CHEBI:30413"/>
    </ligand>
    <ligandPart>
        <name>Fe</name>
        <dbReference type="ChEBI" id="CHEBI:18248"/>
    </ligandPart>
</feature>
<evidence type="ECO:0000256" key="9">
    <source>
        <dbReference type="PROSITE-ProRule" id="PRU01356"/>
    </source>
</evidence>
<evidence type="ECO:0000256" key="2">
    <source>
        <dbReference type="ARBA" id="ARBA00004613"/>
    </source>
</evidence>
<reference evidence="14" key="1">
    <citation type="journal article" date="2014" name="BMC Genomics">
        <title>The genome sequence of the biocontrol fungus Metarhizium anisopliae and comparative genomics of Metarhizium species.</title>
        <authorList>
            <person name="Pattemore J.A."/>
            <person name="Hane J.K."/>
            <person name="Williams A.H."/>
            <person name="Wilson B.A."/>
            <person name="Stodart B.J."/>
            <person name="Ash G.J."/>
        </authorList>
    </citation>
    <scope>NUCLEOTIDE SEQUENCE [LARGE SCALE GENOMIC DNA]</scope>
    <source>
        <strain evidence="14">BRIP 53293</strain>
    </source>
</reference>
<keyword evidence="11" id="KW-0812">Transmembrane</keyword>
<name>A0A0D9NX20_METAN</name>
<evidence type="ECO:0000256" key="3">
    <source>
        <dbReference type="ARBA" id="ARBA00010031"/>
    </source>
</evidence>
<evidence type="ECO:0000256" key="6">
    <source>
        <dbReference type="ARBA" id="ARBA00022729"/>
    </source>
</evidence>
<feature type="compositionally biased region" description="Low complexity" evidence="10">
    <location>
        <begin position="143"/>
        <end position="170"/>
    </location>
</feature>
<dbReference type="AlphaFoldDB" id="A0A0D9NX20"/>
<evidence type="ECO:0000256" key="7">
    <source>
        <dbReference type="ARBA" id="ARBA00023157"/>
    </source>
</evidence>
<keyword evidence="14" id="KW-1185">Reference proteome</keyword>
<evidence type="ECO:0000256" key="10">
    <source>
        <dbReference type="SAM" id="MobiDB-lite"/>
    </source>
</evidence>
<keyword evidence="9" id="KW-0479">Metal-binding</keyword>
<keyword evidence="7" id="KW-1015">Disulfide bond</keyword>
<evidence type="ECO:0000256" key="8">
    <source>
        <dbReference type="ARBA" id="ARBA00023288"/>
    </source>
</evidence>
<dbReference type="GO" id="GO:0098552">
    <property type="term" value="C:side of membrane"/>
    <property type="evidence" value="ECO:0007669"/>
    <property type="project" value="UniProtKB-KW"/>
</dbReference>
<keyword evidence="5" id="KW-0336">GPI-anchor</keyword>
<comment type="subcellular location">
    <subcellularLocation>
        <location evidence="1">Membrane</location>
        <topology evidence="1">Lipid-anchor</topology>
        <topology evidence="1">GPI-anchor</topology>
    </subcellularLocation>
    <subcellularLocation>
        <location evidence="2">Secreted</location>
    </subcellularLocation>
</comment>
<evidence type="ECO:0000256" key="4">
    <source>
        <dbReference type="ARBA" id="ARBA00022525"/>
    </source>
</evidence>
<dbReference type="STRING" id="1291518.A0A0D9NX20"/>
<protein>
    <recommendedName>
        <fullName evidence="12">CFEM domain-containing protein</fullName>
    </recommendedName>
</protein>
<comment type="similarity">
    <text evidence="3">Belongs to the RBT5 family.</text>
</comment>
<feature type="region of interest" description="Disordered" evidence="10">
    <location>
        <begin position="143"/>
        <end position="227"/>
    </location>
</feature>
<dbReference type="EMBL" id="KE384734">
    <property type="protein sequence ID" value="KJK78554.1"/>
    <property type="molecule type" value="Genomic_DNA"/>
</dbReference>
<gene>
    <name evidence="13" type="ORF">H634G_06252</name>
</gene>
<evidence type="ECO:0000256" key="11">
    <source>
        <dbReference type="SAM" id="Phobius"/>
    </source>
</evidence>